<dbReference type="EMBL" id="AP019791">
    <property type="protein sequence ID" value="BBL80720.1"/>
    <property type="molecule type" value="Genomic_DNA"/>
</dbReference>
<name>A0A510HL20_9ACTN</name>
<feature type="transmembrane region" description="Helical" evidence="1">
    <location>
        <begin position="101"/>
        <end position="120"/>
    </location>
</feature>
<feature type="transmembrane region" description="Helical" evidence="1">
    <location>
        <begin position="75"/>
        <end position="95"/>
    </location>
</feature>
<organism evidence="2 3">
    <name type="scientific">Rubrobacter xylanophilus</name>
    <dbReference type="NCBI Taxonomy" id="49319"/>
    <lineage>
        <taxon>Bacteria</taxon>
        <taxon>Bacillati</taxon>
        <taxon>Actinomycetota</taxon>
        <taxon>Rubrobacteria</taxon>
        <taxon>Rubrobacterales</taxon>
        <taxon>Rubrobacteraceae</taxon>
        <taxon>Rubrobacter</taxon>
    </lineage>
</organism>
<evidence type="ECO:0000313" key="3">
    <source>
        <dbReference type="Proteomes" id="UP000318065"/>
    </source>
</evidence>
<gene>
    <name evidence="2" type="ORF">RxyAA322_25740</name>
</gene>
<evidence type="ECO:0000256" key="1">
    <source>
        <dbReference type="SAM" id="Phobius"/>
    </source>
</evidence>
<reference evidence="2" key="1">
    <citation type="journal article" date="2019" name="Microbiol. Resour. Announc.">
        <title>Complete Genome Sequence of Rubrobacter xylanophilus Strain AA3-22, Isolated from Arima Onsen in Japan.</title>
        <authorList>
            <person name="Tomariguchi N."/>
            <person name="Miyazaki K."/>
        </authorList>
    </citation>
    <scope>NUCLEOTIDE SEQUENCE [LARGE SCALE GENOMIC DNA]</scope>
    <source>
        <strain evidence="2">AA3-22</strain>
    </source>
</reference>
<sequence length="214" mass="23482">MAESREAPERDAREQYTVVGVLDDGANLNRAVKEIRDLGVDPDDITVILKRQDPSEPEPFPEGTRYIVVPGDRRGLEVPVGFGVVFIIVGIFFAITTPAIGIPALFVFVSLAAILFAGAFSRVGLTPILTDMEAPREEAGAWDDEFEMGKVLVFVNTTGRRLLRPIREVLEGSGATYYLVDRHLRPRALHQASMYRAGGRKKMEGSVSNHTGSV</sequence>
<accession>A0A510HL20</accession>
<keyword evidence="1" id="KW-0812">Transmembrane</keyword>
<dbReference type="OrthoDB" id="5242454at2"/>
<dbReference type="Proteomes" id="UP000318065">
    <property type="component" value="Chromosome"/>
</dbReference>
<keyword evidence="3" id="KW-1185">Reference proteome</keyword>
<dbReference type="AlphaFoldDB" id="A0A510HL20"/>
<keyword evidence="1" id="KW-1133">Transmembrane helix</keyword>
<protein>
    <submittedName>
        <fullName evidence="2">Uncharacterized protein</fullName>
    </submittedName>
</protein>
<evidence type="ECO:0000313" key="2">
    <source>
        <dbReference type="EMBL" id="BBL80720.1"/>
    </source>
</evidence>
<keyword evidence="1" id="KW-0472">Membrane</keyword>
<dbReference type="RefSeq" id="WP_143528702.1">
    <property type="nucleotide sequence ID" value="NZ_AP019791.1"/>
</dbReference>
<proteinExistence type="predicted"/>